<dbReference type="CDD" id="cd18793">
    <property type="entry name" value="SF2_C_SNF"/>
    <property type="match status" value="1"/>
</dbReference>
<organism evidence="6 7">
    <name type="scientific">Penicillium antarcticum</name>
    <dbReference type="NCBI Taxonomy" id="416450"/>
    <lineage>
        <taxon>Eukaryota</taxon>
        <taxon>Fungi</taxon>
        <taxon>Dikarya</taxon>
        <taxon>Ascomycota</taxon>
        <taxon>Pezizomycotina</taxon>
        <taxon>Eurotiomycetes</taxon>
        <taxon>Eurotiomycetidae</taxon>
        <taxon>Eurotiales</taxon>
        <taxon>Aspergillaceae</taxon>
        <taxon>Penicillium</taxon>
    </lineage>
</organism>
<keyword evidence="3" id="KW-0067">ATP-binding</keyword>
<feature type="compositionally biased region" description="Basic and acidic residues" evidence="4">
    <location>
        <begin position="1152"/>
        <end position="1170"/>
    </location>
</feature>
<keyword evidence="2" id="KW-0378">Hydrolase</keyword>
<dbReference type="GO" id="GO:0016787">
    <property type="term" value="F:hydrolase activity"/>
    <property type="evidence" value="ECO:0007669"/>
    <property type="project" value="UniProtKB-KW"/>
</dbReference>
<dbReference type="InterPro" id="IPR049730">
    <property type="entry name" value="SNF2/RAD54-like_C"/>
</dbReference>
<dbReference type="InterPro" id="IPR014001">
    <property type="entry name" value="Helicase_ATP-bd"/>
</dbReference>
<evidence type="ECO:0000313" key="7">
    <source>
        <dbReference type="Proteomes" id="UP000191672"/>
    </source>
</evidence>
<dbReference type="Proteomes" id="UP000191672">
    <property type="component" value="Unassembled WGS sequence"/>
</dbReference>
<dbReference type="PROSITE" id="PS51194">
    <property type="entry name" value="HELICASE_CTER"/>
    <property type="match status" value="1"/>
</dbReference>
<dbReference type="GO" id="GO:0005634">
    <property type="term" value="C:nucleus"/>
    <property type="evidence" value="ECO:0007669"/>
    <property type="project" value="TreeGrafter"/>
</dbReference>
<dbReference type="GO" id="GO:0006281">
    <property type="term" value="P:DNA repair"/>
    <property type="evidence" value="ECO:0007669"/>
    <property type="project" value="TreeGrafter"/>
</dbReference>
<dbReference type="GO" id="GO:0008094">
    <property type="term" value="F:ATP-dependent activity, acting on DNA"/>
    <property type="evidence" value="ECO:0007669"/>
    <property type="project" value="TreeGrafter"/>
</dbReference>
<name>A0A1V6QEN0_9EURO</name>
<dbReference type="Gene3D" id="3.40.50.300">
    <property type="entry name" value="P-loop containing nucleotide triphosphate hydrolases"/>
    <property type="match status" value="2"/>
</dbReference>
<dbReference type="PANTHER" id="PTHR45626">
    <property type="entry name" value="TRANSCRIPTION TERMINATION FACTOR 2-RELATED"/>
    <property type="match status" value="1"/>
</dbReference>
<evidence type="ECO:0000256" key="4">
    <source>
        <dbReference type="SAM" id="MobiDB-lite"/>
    </source>
</evidence>
<accession>A0A1V6QEN0</accession>
<dbReference type="SUPFAM" id="SSF52540">
    <property type="entry name" value="P-loop containing nucleoside triphosphate hydrolases"/>
    <property type="match status" value="3"/>
</dbReference>
<evidence type="ECO:0000313" key="6">
    <source>
        <dbReference type="EMBL" id="OQD87675.1"/>
    </source>
</evidence>
<dbReference type="AlphaFoldDB" id="A0A1V6QEN0"/>
<keyword evidence="1" id="KW-0547">Nucleotide-binding</keyword>
<dbReference type="InterPro" id="IPR001650">
    <property type="entry name" value="Helicase_C-like"/>
</dbReference>
<proteinExistence type="predicted"/>
<reference evidence="7" key="1">
    <citation type="journal article" date="2017" name="Nat. Microbiol.">
        <title>Global analysis of biosynthetic gene clusters reveals vast potential of secondary metabolite production in Penicillium species.</title>
        <authorList>
            <person name="Nielsen J.C."/>
            <person name="Grijseels S."/>
            <person name="Prigent S."/>
            <person name="Ji B."/>
            <person name="Dainat J."/>
            <person name="Nielsen K.F."/>
            <person name="Frisvad J.C."/>
            <person name="Workman M."/>
            <person name="Nielsen J."/>
        </authorList>
    </citation>
    <scope>NUCLEOTIDE SEQUENCE [LARGE SCALE GENOMIC DNA]</scope>
    <source>
        <strain evidence="7">IBT 31811</strain>
    </source>
</reference>
<dbReference type="Pfam" id="PF00176">
    <property type="entry name" value="SNF2-rel_dom"/>
    <property type="match status" value="1"/>
</dbReference>
<dbReference type="InterPro" id="IPR027417">
    <property type="entry name" value="P-loop_NTPase"/>
</dbReference>
<dbReference type="InterPro" id="IPR000330">
    <property type="entry name" value="SNF2_N"/>
</dbReference>
<evidence type="ECO:0000256" key="3">
    <source>
        <dbReference type="ARBA" id="ARBA00022840"/>
    </source>
</evidence>
<evidence type="ECO:0000259" key="5">
    <source>
        <dbReference type="PROSITE" id="PS51194"/>
    </source>
</evidence>
<gene>
    <name evidence="6" type="ORF">PENANT_c005G05897</name>
</gene>
<dbReference type="InterPro" id="IPR038718">
    <property type="entry name" value="SNF2-like_sf"/>
</dbReference>
<dbReference type="EMBL" id="MDYN01000005">
    <property type="protein sequence ID" value="OQD87675.1"/>
    <property type="molecule type" value="Genomic_DNA"/>
</dbReference>
<feature type="domain" description="Helicase C-terminal" evidence="5">
    <location>
        <begin position="860"/>
        <end position="1020"/>
    </location>
</feature>
<protein>
    <recommendedName>
        <fullName evidence="5">Helicase C-terminal domain-containing protein</fullName>
    </recommendedName>
</protein>
<feature type="region of interest" description="Disordered" evidence="4">
    <location>
        <begin position="1152"/>
        <end position="1197"/>
    </location>
</feature>
<feature type="compositionally biased region" description="Polar residues" evidence="4">
    <location>
        <begin position="1174"/>
        <end position="1185"/>
    </location>
</feature>
<evidence type="ECO:0000256" key="2">
    <source>
        <dbReference type="ARBA" id="ARBA00022801"/>
    </source>
</evidence>
<dbReference type="SMART" id="SM00487">
    <property type="entry name" value="DEXDc"/>
    <property type="match status" value="1"/>
</dbReference>
<dbReference type="InterPro" id="IPR050628">
    <property type="entry name" value="SNF2_RAD54_helicase_TF"/>
</dbReference>
<feature type="region of interest" description="Disordered" evidence="4">
    <location>
        <begin position="1"/>
        <end position="31"/>
    </location>
</feature>
<keyword evidence="7" id="KW-1185">Reference proteome</keyword>
<feature type="region of interest" description="Disordered" evidence="4">
    <location>
        <begin position="800"/>
        <end position="835"/>
    </location>
</feature>
<dbReference type="PANTHER" id="PTHR45626:SF51">
    <property type="entry name" value="SNF2-RELATED DOMAIN-CONTAINING PROTEIN"/>
    <property type="match status" value="1"/>
</dbReference>
<dbReference type="STRING" id="416450.A0A1V6QEN0"/>
<sequence length="1274" mass="141903">MASPPSGLPHLSLAPCSPPRAGTGDPPNNIPREAQRAAYNCTPEIPDSYIPIGVLWKTTAENEYPVSELALLQAHDWIQTKPRNENTQIFILPDDAKRGTISRSSNKLRAALKIIMSKIDTTRSAWNGVSCSPSSVSSPSDSAEDESLWYIFNTLQNPNPQVSIMRDPHARQAMEDLLDGEDALLGLKTALYPYQRRSAAAMVQREAQPAMVLDPRLQAWKCPDGSDFYYDKEDGSIVKEKRMYSEACGGILAETMGCGKTLISLAVILATRGHFPQIPIKYQATDIQPTRKETGSLMEMAAATAGRLSVPWKPFFESLASQGEHYDRCIKACKDHCGSYEIPPHQTRYQGRNSSSYPRPPAQRIFLCSGTIIVVPPNLVDHWEREIATHTVGLKVLILRTPSDLTPSVEELQNLDIILFSKSRFEREVGEPVHKRRMIMQPAQTESTLLKLHWLRVIVDEGHNVAGHGSNMVHMLKQLHFERRWIISGTPSTGLYGVEVSLASQEANTSDTESPEEITAAVLKSRKKTGNAADNELKDLDRMRRIVIEFLDLKPWSNSRADDPADWTTYIKPMGADGQRRKSPSLRATLQSLVVRHQLHKVDREITLPKLYNKVVYLEPTFHDKLSINLFLFGLAVNAITSERQGPDYMFGKENRKHLNQVISNLRQAGFWWAGSSDVQDTAKHALGYLEKNYDKMTPADINQLTQGLVIAEKAINSPNWHGFKKYHELGVFVQDFPEHARSLWALDSASADHEPLLLGITQARHAQQYVTKHLRFRDPAEGLPGAGIKVRRELIERDEKAAPRGAPEGAKPAPGQLVHSAKPPSNKSPKKTFTQNKFHSLPETSPLKKTKLVGVSSAKLRYLLDEVHKVHKTEKTIIFYDNPNTAFWIAEGLELTAIDYRIYASTLKPELRTSYLKLFRESEEVRVLLMDLRQASHGLHIAQASRVFIVNPIWQPNVESQAIKRAHRIGQTRPVYVETLVLRNTLEDRMLRRRKEMSEAEMQNAEKSLLDDLAMADIIQHEPFLEMGEEGLDAIAPLQCQTGFFDAHRLPIPDDEGVAMRSPSKRRHLEGLEDIGADSDVDVGARGVVRPVGPSVPKRPRIGFAEGVHARGVGADARADAGGDVPPGELPVPSRPRIGFVVDVQVLGDAVERSPTRSPKIESGDDAGGRRVSPSSRNTMNQEPPQKATIIGISGPSSSGKTTLARLLQRIFCGVNLTANGDVNLNTFIIHEDDFYFPDDQYGYLLLSNLALSVPIHSLTPAPPHHQPPKPNK</sequence>
<dbReference type="Gene3D" id="3.40.50.10810">
    <property type="entry name" value="Tandem AAA-ATPase domain"/>
    <property type="match status" value="1"/>
</dbReference>
<dbReference type="GO" id="GO:0005524">
    <property type="term" value="F:ATP binding"/>
    <property type="evidence" value="ECO:0007669"/>
    <property type="project" value="UniProtKB-KW"/>
</dbReference>
<evidence type="ECO:0000256" key="1">
    <source>
        <dbReference type="ARBA" id="ARBA00022741"/>
    </source>
</evidence>
<dbReference type="Pfam" id="PF00271">
    <property type="entry name" value="Helicase_C"/>
    <property type="match status" value="1"/>
</dbReference>
<comment type="caution">
    <text evidence="6">The sequence shown here is derived from an EMBL/GenBank/DDBJ whole genome shotgun (WGS) entry which is preliminary data.</text>
</comment>